<keyword evidence="7" id="KW-0472">Membrane</keyword>
<evidence type="ECO:0000256" key="7">
    <source>
        <dbReference type="ARBA" id="ARBA00023136"/>
    </source>
</evidence>
<dbReference type="Proteomes" id="UP001152799">
    <property type="component" value="Chromosome 8"/>
</dbReference>
<gene>
    <name evidence="11" type="ORF">CEUTPL_LOCUS13088</name>
</gene>
<dbReference type="GO" id="GO:0004984">
    <property type="term" value="F:olfactory receptor activity"/>
    <property type="evidence" value="ECO:0007669"/>
    <property type="project" value="InterPro"/>
</dbReference>
<accession>A0A9N9MY74</accession>
<proteinExistence type="inferred from homology"/>
<evidence type="ECO:0000256" key="8">
    <source>
        <dbReference type="ARBA" id="ARBA00023170"/>
    </source>
</evidence>
<evidence type="ECO:0000313" key="11">
    <source>
        <dbReference type="EMBL" id="CAG9772682.1"/>
    </source>
</evidence>
<keyword evidence="9 10" id="KW-0807">Transducer</keyword>
<comment type="subcellular location">
    <subcellularLocation>
        <location evidence="1 10">Cell membrane</location>
        <topology evidence="1 10">Multi-pass membrane protein</topology>
    </subcellularLocation>
</comment>
<dbReference type="PANTHER" id="PTHR21137:SF35">
    <property type="entry name" value="ODORANT RECEPTOR 19A-RELATED"/>
    <property type="match status" value="1"/>
</dbReference>
<keyword evidence="6" id="KW-1133">Transmembrane helix</keyword>
<evidence type="ECO:0000256" key="1">
    <source>
        <dbReference type="ARBA" id="ARBA00004651"/>
    </source>
</evidence>
<evidence type="ECO:0000256" key="3">
    <source>
        <dbReference type="ARBA" id="ARBA00022606"/>
    </source>
</evidence>
<protein>
    <recommendedName>
        <fullName evidence="10">Odorant receptor</fullName>
    </recommendedName>
</protein>
<dbReference type="EMBL" id="OU892284">
    <property type="protein sequence ID" value="CAG9772682.1"/>
    <property type="molecule type" value="Genomic_DNA"/>
</dbReference>
<evidence type="ECO:0000256" key="4">
    <source>
        <dbReference type="ARBA" id="ARBA00022692"/>
    </source>
</evidence>
<organism evidence="11 12">
    <name type="scientific">Ceutorhynchus assimilis</name>
    <name type="common">cabbage seed weevil</name>
    <dbReference type="NCBI Taxonomy" id="467358"/>
    <lineage>
        <taxon>Eukaryota</taxon>
        <taxon>Metazoa</taxon>
        <taxon>Ecdysozoa</taxon>
        <taxon>Arthropoda</taxon>
        <taxon>Hexapoda</taxon>
        <taxon>Insecta</taxon>
        <taxon>Pterygota</taxon>
        <taxon>Neoptera</taxon>
        <taxon>Endopterygota</taxon>
        <taxon>Coleoptera</taxon>
        <taxon>Polyphaga</taxon>
        <taxon>Cucujiformia</taxon>
        <taxon>Curculionidae</taxon>
        <taxon>Ceutorhynchinae</taxon>
        <taxon>Ceutorhynchus</taxon>
    </lineage>
</organism>
<evidence type="ECO:0000256" key="9">
    <source>
        <dbReference type="ARBA" id="ARBA00023224"/>
    </source>
</evidence>
<dbReference type="PANTHER" id="PTHR21137">
    <property type="entry name" value="ODORANT RECEPTOR"/>
    <property type="match status" value="1"/>
</dbReference>
<dbReference type="GO" id="GO:0005549">
    <property type="term" value="F:odorant binding"/>
    <property type="evidence" value="ECO:0007669"/>
    <property type="project" value="InterPro"/>
</dbReference>
<dbReference type="GO" id="GO:0005886">
    <property type="term" value="C:plasma membrane"/>
    <property type="evidence" value="ECO:0007669"/>
    <property type="project" value="UniProtKB-SubCell"/>
</dbReference>
<dbReference type="InterPro" id="IPR004117">
    <property type="entry name" value="7tm6_olfct_rcpt"/>
</dbReference>
<comment type="similarity">
    <text evidence="10">Belongs to the insect chemoreceptor superfamily. Heteromeric odorant receptor channel (TC 1.A.69) family.</text>
</comment>
<dbReference type="AlphaFoldDB" id="A0A9N9MY74"/>
<reference evidence="11" key="1">
    <citation type="submission" date="2022-01" db="EMBL/GenBank/DDBJ databases">
        <authorList>
            <person name="King R."/>
        </authorList>
    </citation>
    <scope>NUCLEOTIDE SEQUENCE</scope>
</reference>
<keyword evidence="8 10" id="KW-0675">Receptor</keyword>
<dbReference type="GO" id="GO:0007165">
    <property type="term" value="P:signal transduction"/>
    <property type="evidence" value="ECO:0007669"/>
    <property type="project" value="UniProtKB-KW"/>
</dbReference>
<evidence type="ECO:0000256" key="2">
    <source>
        <dbReference type="ARBA" id="ARBA00022475"/>
    </source>
</evidence>
<sequence length="355" mass="41531">MSATIDLIWDENRKASLETKTDTAKGRQATVFEDLEYVRTHDSLEGMPLQLPFWYPFSHGEHYKLVLGFQFYIVFYSNVCHSWLQALPVTLMTQITAEIKILQHNIRNFTRDYTTDEKLSKENAYLNLKKLIRDHQNIISWLQAMPVTIMTQITAEIKILQHNIWNFTRDYATDEKLSNEDAYLNLKKLIRDHQNIISWLQTMPVTMMTQITAEIKILQHNIWNFTRDYTTDEKLSKEDAYLNLKKLIRDHQNIISQTSKLNKALRVNIFIEYAIFSAMLASILLQVISSTNLGMAVYESNWYEQDKRTNQLLFILLMRTQKPLSVHIGPFGPLTIDAALSRFKLAYSYLSVMSS</sequence>
<name>A0A9N9MY74_9CUCU</name>
<evidence type="ECO:0000313" key="12">
    <source>
        <dbReference type="Proteomes" id="UP001152799"/>
    </source>
</evidence>
<keyword evidence="4" id="KW-0812">Transmembrane</keyword>
<keyword evidence="3 10" id="KW-0716">Sensory transduction</keyword>
<dbReference type="Pfam" id="PF02949">
    <property type="entry name" value="7tm_6"/>
    <property type="match status" value="3"/>
</dbReference>
<evidence type="ECO:0000256" key="10">
    <source>
        <dbReference type="RuleBase" id="RU351113"/>
    </source>
</evidence>
<evidence type="ECO:0000256" key="6">
    <source>
        <dbReference type="ARBA" id="ARBA00022989"/>
    </source>
</evidence>
<keyword evidence="5 10" id="KW-0552">Olfaction</keyword>
<keyword evidence="12" id="KW-1185">Reference proteome</keyword>
<evidence type="ECO:0000256" key="5">
    <source>
        <dbReference type="ARBA" id="ARBA00022725"/>
    </source>
</evidence>
<dbReference type="OrthoDB" id="7677057at2759"/>
<keyword evidence="2" id="KW-1003">Cell membrane</keyword>